<protein>
    <submittedName>
        <fullName evidence="2">Por secretion system C-terminal sorting domain-containing protein</fullName>
    </submittedName>
</protein>
<dbReference type="NCBIfam" id="TIGR04183">
    <property type="entry name" value="Por_Secre_tail"/>
    <property type="match status" value="1"/>
</dbReference>
<reference evidence="3" key="1">
    <citation type="submission" date="2016-10" db="EMBL/GenBank/DDBJ databases">
        <authorList>
            <person name="Varghese N."/>
            <person name="Submissions S."/>
        </authorList>
    </citation>
    <scope>NUCLEOTIDE SEQUENCE [LARGE SCALE GENOMIC DNA]</scope>
    <source>
        <strain evidence="3">DSM 24740</strain>
    </source>
</reference>
<accession>A0A1H9G7T8</accession>
<dbReference type="Pfam" id="PF18962">
    <property type="entry name" value="Por_Secre_tail"/>
    <property type="match status" value="1"/>
</dbReference>
<dbReference type="Proteomes" id="UP000199021">
    <property type="component" value="Unassembled WGS sequence"/>
</dbReference>
<keyword evidence="3" id="KW-1185">Reference proteome</keyword>
<evidence type="ECO:0000259" key="1">
    <source>
        <dbReference type="Pfam" id="PF18962"/>
    </source>
</evidence>
<dbReference type="OrthoDB" id="1076849at2"/>
<dbReference type="EMBL" id="FOFB01000010">
    <property type="protein sequence ID" value="SEQ46139.1"/>
    <property type="molecule type" value="Genomic_DNA"/>
</dbReference>
<dbReference type="STRING" id="478744.SAMN05444359_11075"/>
<evidence type="ECO:0000313" key="2">
    <source>
        <dbReference type="EMBL" id="SEQ46139.1"/>
    </source>
</evidence>
<dbReference type="RefSeq" id="WP_090168079.1">
    <property type="nucleotide sequence ID" value="NZ_FOFB01000010.1"/>
</dbReference>
<sequence>MFRSSLLLFLLIIIISSIGVRAQSNFSKTYRALGLDWSFGTNIHCFDDNYLLTLSEYPSASSVPNSVRYLTIDISGNIVNDRLIDDFESHTYPVKSNGTLLDSDRIYSLLFNREQGRPQSFGLLTMNLIEDTISYRDYAHISTTAGYSLVKGQGDTLIIFADEVDGADTSKWVASLTFYDTGTGEDTTISYRGDYGYPQPGEIKTLANGEILMAFGARDYSSQPPGEERGILQKISANGKLLWSKPIYPGRTFDFQPTILPLPNGDIAYGWTKDSFSLSRPPRFYDTDPVAIFFLDSLGEFKSRTMLGPVQGQLNNLELLPGGDILGMGWKGMIVEPGVPGRVGWVFRLSPNGEKIWERLITYPGSTSTYLSFYDAVETPSGDILLAGVRDIEEFNYGSWLVKLGADGCYDPDDCGGVKDTIVIYEEVVDIKTPEVIEVGLDIFPNPTKERFTVQLPSGHETAGSKSLSLFDVSGREVYRQSYVSGEQLTISVDDKWSAGVYLVKLETPLGVAQGKVIIR</sequence>
<gene>
    <name evidence="2" type="ORF">SAMN05444359_11075</name>
</gene>
<proteinExistence type="predicted"/>
<name>A0A1H9G7T8_9BACT</name>
<feature type="domain" description="Secretion system C-terminal sorting" evidence="1">
    <location>
        <begin position="443"/>
        <end position="519"/>
    </location>
</feature>
<dbReference type="InParanoid" id="A0A1H9G7T8"/>
<organism evidence="2 3">
    <name type="scientific">Neolewinella agarilytica</name>
    <dbReference type="NCBI Taxonomy" id="478744"/>
    <lineage>
        <taxon>Bacteria</taxon>
        <taxon>Pseudomonadati</taxon>
        <taxon>Bacteroidota</taxon>
        <taxon>Saprospiria</taxon>
        <taxon>Saprospirales</taxon>
        <taxon>Lewinellaceae</taxon>
        <taxon>Neolewinella</taxon>
    </lineage>
</organism>
<dbReference type="InterPro" id="IPR026444">
    <property type="entry name" value="Secre_tail"/>
</dbReference>
<dbReference type="AlphaFoldDB" id="A0A1H9G7T8"/>
<evidence type="ECO:0000313" key="3">
    <source>
        <dbReference type="Proteomes" id="UP000199021"/>
    </source>
</evidence>